<organism evidence="3 4">
    <name type="scientific">Orchesella cincta</name>
    <name type="common">Springtail</name>
    <name type="synonym">Podura cincta</name>
    <dbReference type="NCBI Taxonomy" id="48709"/>
    <lineage>
        <taxon>Eukaryota</taxon>
        <taxon>Metazoa</taxon>
        <taxon>Ecdysozoa</taxon>
        <taxon>Arthropoda</taxon>
        <taxon>Hexapoda</taxon>
        <taxon>Collembola</taxon>
        <taxon>Entomobryomorpha</taxon>
        <taxon>Entomobryoidea</taxon>
        <taxon>Orchesellidae</taxon>
        <taxon>Orchesellinae</taxon>
        <taxon>Orchesella</taxon>
    </lineage>
</organism>
<reference evidence="3 4" key="1">
    <citation type="journal article" date="2016" name="Genome Biol. Evol.">
        <title>Gene Family Evolution Reflects Adaptation to Soil Environmental Stressors in the Genome of the Collembolan Orchesella cincta.</title>
        <authorList>
            <person name="Faddeeva-Vakhrusheva A."/>
            <person name="Derks M.F."/>
            <person name="Anvar S.Y."/>
            <person name="Agamennone V."/>
            <person name="Suring W."/>
            <person name="Smit S."/>
            <person name="van Straalen N.M."/>
            <person name="Roelofs D."/>
        </authorList>
    </citation>
    <scope>NUCLEOTIDE SEQUENCE [LARGE SCALE GENOMIC DNA]</scope>
    <source>
        <tissue evidence="3">Mixed pool</tissue>
    </source>
</reference>
<dbReference type="Proteomes" id="UP000094527">
    <property type="component" value="Unassembled WGS sequence"/>
</dbReference>
<dbReference type="PANTHER" id="PTHR12243">
    <property type="entry name" value="MADF DOMAIN TRANSCRIPTION FACTOR"/>
    <property type="match status" value="1"/>
</dbReference>
<feature type="region of interest" description="Disordered" evidence="1">
    <location>
        <begin position="95"/>
        <end position="146"/>
    </location>
</feature>
<dbReference type="PANTHER" id="PTHR12243:SF67">
    <property type="entry name" value="COREPRESSOR OF PANGOLIN, ISOFORM A-RELATED"/>
    <property type="match status" value="1"/>
</dbReference>
<protein>
    <submittedName>
        <fullName evidence="3">Transcription factor Adf-1</fullName>
    </submittedName>
</protein>
<evidence type="ECO:0000259" key="2">
    <source>
        <dbReference type="PROSITE" id="PS51029"/>
    </source>
</evidence>
<feature type="domain" description="MADF" evidence="2">
    <location>
        <begin position="9"/>
        <end position="98"/>
    </location>
</feature>
<dbReference type="AlphaFoldDB" id="A0A1D2MKS5"/>
<feature type="non-terminal residue" evidence="3">
    <location>
        <position position="207"/>
    </location>
</feature>
<dbReference type="OrthoDB" id="10051975at2759"/>
<sequence>MESLEKESQIIEIVKEYRVLYDKSTEGFKNKNKRLNAWASIGEQLECEPQDCKKLWETLRSQYMGHKRRLLKPSGSAAGSRPYFRHEASMQFLNDSNGEENSKTPEKVTLPVSDDDDVEEKEGEKITTSSVSSTVPRSSPQDFRAHKKFSGKRKLDAFDEEMLKLLKSSDDDEFKLFGDLVAVNLRHLNKQNPKKCRDLQLQIYSSM</sequence>
<evidence type="ECO:0000313" key="3">
    <source>
        <dbReference type="EMBL" id="ODM93472.1"/>
    </source>
</evidence>
<feature type="compositionally biased region" description="Low complexity" evidence="1">
    <location>
        <begin position="127"/>
        <end position="140"/>
    </location>
</feature>
<dbReference type="SMART" id="SM00595">
    <property type="entry name" value="MADF"/>
    <property type="match status" value="1"/>
</dbReference>
<evidence type="ECO:0000313" key="4">
    <source>
        <dbReference type="Proteomes" id="UP000094527"/>
    </source>
</evidence>
<name>A0A1D2MKS5_ORCCI</name>
<proteinExistence type="predicted"/>
<dbReference type="PROSITE" id="PS51029">
    <property type="entry name" value="MADF"/>
    <property type="match status" value="1"/>
</dbReference>
<evidence type="ECO:0000256" key="1">
    <source>
        <dbReference type="SAM" id="MobiDB-lite"/>
    </source>
</evidence>
<dbReference type="Pfam" id="PF10545">
    <property type="entry name" value="MADF_DNA_bdg"/>
    <property type="match status" value="1"/>
</dbReference>
<dbReference type="InterPro" id="IPR039353">
    <property type="entry name" value="TF_Adf1"/>
</dbReference>
<dbReference type="InterPro" id="IPR006578">
    <property type="entry name" value="MADF-dom"/>
</dbReference>
<gene>
    <name evidence="3" type="ORF">Ocin01_13210</name>
</gene>
<accession>A0A1D2MKS5</accession>
<keyword evidence="4" id="KW-1185">Reference proteome</keyword>
<dbReference type="OMA" id="CELDITL"/>
<dbReference type="EMBL" id="LJIJ01000976">
    <property type="protein sequence ID" value="ODM93472.1"/>
    <property type="molecule type" value="Genomic_DNA"/>
</dbReference>
<comment type="caution">
    <text evidence="3">The sequence shown here is derived from an EMBL/GenBank/DDBJ whole genome shotgun (WGS) entry which is preliminary data.</text>
</comment>